<proteinExistence type="predicted"/>
<dbReference type="AlphaFoldDB" id="D2ZZW6"/>
<protein>
    <submittedName>
        <fullName evidence="1">Uncharacterized protein</fullName>
    </submittedName>
</protein>
<dbReference type="EMBL" id="ACDX02000021">
    <property type="protein sequence ID" value="EFC87396.1"/>
    <property type="molecule type" value="Genomic_DNA"/>
</dbReference>
<dbReference type="STRING" id="546266.NEIMUCOT_06200"/>
<dbReference type="Proteomes" id="UP000003344">
    <property type="component" value="Unassembled WGS sequence"/>
</dbReference>
<gene>
    <name evidence="1" type="ORF">NEIMUCOT_06200</name>
</gene>
<evidence type="ECO:0000313" key="1">
    <source>
        <dbReference type="EMBL" id="EFC87396.1"/>
    </source>
</evidence>
<evidence type="ECO:0000313" key="2">
    <source>
        <dbReference type="Proteomes" id="UP000003344"/>
    </source>
</evidence>
<organism evidence="1 2">
    <name type="scientific">Neisseria mucosa (strain ATCC 25996 / DSM 4631 / NCTC 10774 / M26)</name>
    <dbReference type="NCBI Taxonomy" id="546266"/>
    <lineage>
        <taxon>Bacteria</taxon>
        <taxon>Pseudomonadati</taxon>
        <taxon>Pseudomonadota</taxon>
        <taxon>Betaproteobacteria</taxon>
        <taxon>Neisseriales</taxon>
        <taxon>Neisseriaceae</taxon>
        <taxon>Neisseria</taxon>
    </lineage>
</organism>
<comment type="caution">
    <text evidence="1">The sequence shown here is derived from an EMBL/GenBank/DDBJ whole genome shotgun (WGS) entry which is preliminary data.</text>
</comment>
<sequence>MELEINLNKPYDNNVCAICLTGRYSIVVILSVRYIINFELFLLTAF</sequence>
<reference evidence="1 2" key="1">
    <citation type="submission" date="2009-10" db="EMBL/GenBank/DDBJ databases">
        <authorList>
            <person name="Weinstock G."/>
            <person name="Sodergren E."/>
            <person name="Clifton S."/>
            <person name="Fulton L."/>
            <person name="Fulton B."/>
            <person name="Courtney L."/>
            <person name="Fronick C."/>
            <person name="Harrison M."/>
            <person name="Strong C."/>
            <person name="Farmer C."/>
            <person name="Delahaunty K."/>
            <person name="Markovic C."/>
            <person name="Hall O."/>
            <person name="Minx P."/>
            <person name="Tomlinson C."/>
            <person name="Mitreva M."/>
            <person name="Nelson J."/>
            <person name="Hou S."/>
            <person name="Wollam A."/>
            <person name="Pepin K.H."/>
            <person name="Johnson M."/>
            <person name="Bhonagiri V."/>
            <person name="Nash W.E."/>
            <person name="Warren W."/>
            <person name="Chinwalla A."/>
            <person name="Mardis E.R."/>
            <person name="Wilson R.K."/>
        </authorList>
    </citation>
    <scope>NUCLEOTIDE SEQUENCE [LARGE SCALE GENOMIC DNA]</scope>
    <source>
        <strain evidence="2">ATCC 25996 / DSM 4631 / NCTC 10774 / M26</strain>
    </source>
</reference>
<accession>D2ZZW6</accession>
<name>D2ZZW6_NEIM2</name>